<comment type="caution">
    <text evidence="1">The sequence shown here is derived from an EMBL/GenBank/DDBJ whole genome shotgun (WGS) entry which is preliminary data.</text>
</comment>
<dbReference type="Pfam" id="PF16872">
    <property type="entry name" value="putAbiC"/>
    <property type="match status" value="1"/>
</dbReference>
<evidence type="ECO:0000313" key="2">
    <source>
        <dbReference type="Proteomes" id="UP001614338"/>
    </source>
</evidence>
<reference evidence="1 2" key="1">
    <citation type="submission" date="2024-10" db="EMBL/GenBank/DDBJ databases">
        <title>The Natural Products Discovery Center: Release of the First 8490 Sequenced Strains for Exploring Actinobacteria Biosynthetic Diversity.</title>
        <authorList>
            <person name="Kalkreuter E."/>
            <person name="Kautsar S.A."/>
            <person name="Yang D."/>
            <person name="Bader C.D."/>
            <person name="Teijaro C.N."/>
            <person name="Fluegel L."/>
            <person name="Davis C.M."/>
            <person name="Simpson J.R."/>
            <person name="Lauterbach L."/>
            <person name="Steele A.D."/>
            <person name="Gui C."/>
            <person name="Meng S."/>
            <person name="Li G."/>
            <person name="Viehrig K."/>
            <person name="Ye F."/>
            <person name="Su P."/>
            <person name="Kiefer A.F."/>
            <person name="Nichols A."/>
            <person name="Cepeda A.J."/>
            <person name="Yan W."/>
            <person name="Fan B."/>
            <person name="Jiang Y."/>
            <person name="Adhikari A."/>
            <person name="Zheng C.-J."/>
            <person name="Schuster L."/>
            <person name="Cowan T.M."/>
            <person name="Smanski M.J."/>
            <person name="Chevrette M.G."/>
            <person name="De Carvalho L.P.S."/>
            <person name="Shen B."/>
        </authorList>
    </citation>
    <scope>NUCLEOTIDE SEQUENCE [LARGE SCALE GENOMIC DNA]</scope>
    <source>
        <strain evidence="1 2">NPDC077409</strain>
    </source>
</reference>
<sequence>MQKIRENYKFFQDSENHIVGHYFRGLYQILKFIDYSDLTKEEKESYSRILRAQLSTDELALLYFNCRRMQTLSATHSLDG</sequence>
<dbReference type="RefSeq" id="WP_399843263.1">
    <property type="nucleotide sequence ID" value="NZ_JBITWC010000007.1"/>
</dbReference>
<gene>
    <name evidence="1" type="ORF">ACIGG6_06305</name>
</gene>
<accession>A0ABW8BSI7</accession>
<organism evidence="1 2">
    <name type="scientific">Vreelandella lionensis</name>
    <dbReference type="NCBI Taxonomy" id="1144478"/>
    <lineage>
        <taxon>Bacteria</taxon>
        <taxon>Pseudomonadati</taxon>
        <taxon>Pseudomonadota</taxon>
        <taxon>Gammaproteobacteria</taxon>
        <taxon>Oceanospirillales</taxon>
        <taxon>Halomonadaceae</taxon>
        <taxon>Vreelandella</taxon>
    </lineage>
</organism>
<proteinExistence type="predicted"/>
<keyword evidence="2" id="KW-1185">Reference proteome</keyword>
<dbReference type="InterPro" id="IPR031709">
    <property type="entry name" value="PutAbiC"/>
</dbReference>
<name>A0ABW8BSI7_9GAMM</name>
<protein>
    <submittedName>
        <fullName evidence="1">Phage abortive infection protein</fullName>
    </submittedName>
</protein>
<dbReference type="Proteomes" id="UP001614338">
    <property type="component" value="Unassembled WGS sequence"/>
</dbReference>
<dbReference type="EMBL" id="JBITWC010000007">
    <property type="protein sequence ID" value="MFI8749603.1"/>
    <property type="molecule type" value="Genomic_DNA"/>
</dbReference>
<evidence type="ECO:0000313" key="1">
    <source>
        <dbReference type="EMBL" id="MFI8749603.1"/>
    </source>
</evidence>